<keyword evidence="1" id="KW-0812">Transmembrane</keyword>
<reference evidence="2" key="1">
    <citation type="submission" date="2023-04" db="EMBL/GenBank/DDBJ databases">
        <authorList>
            <person name="Vijverberg K."/>
            <person name="Xiong W."/>
            <person name="Schranz E."/>
        </authorList>
    </citation>
    <scope>NUCLEOTIDE SEQUENCE</scope>
</reference>
<evidence type="ECO:0000313" key="2">
    <source>
        <dbReference type="EMBL" id="CAI9259619.1"/>
    </source>
</evidence>
<accession>A0AA35XYB9</accession>
<dbReference type="AlphaFoldDB" id="A0AA35XYB9"/>
<sequence length="123" mass="13978">MLINRRNPVFFTSALLSLSIILTMTIIRNCDGSMAACNGSAMVDCSQVIEDEDQDFLMDTEEHMRIMEVAKGLPITYRALQRANPGCKGNGCAGDKKRYLHRECTTYNRYLDNYDSKMVNRLL</sequence>
<dbReference type="EMBL" id="OX465086">
    <property type="protein sequence ID" value="CAI9259619.1"/>
    <property type="molecule type" value="Genomic_DNA"/>
</dbReference>
<feature type="transmembrane region" description="Helical" evidence="1">
    <location>
        <begin position="9"/>
        <end position="27"/>
    </location>
</feature>
<keyword evidence="3" id="KW-1185">Reference proteome</keyword>
<protein>
    <submittedName>
        <fullName evidence="2">Uncharacterized protein</fullName>
    </submittedName>
</protein>
<evidence type="ECO:0000313" key="3">
    <source>
        <dbReference type="Proteomes" id="UP001177003"/>
    </source>
</evidence>
<dbReference type="Proteomes" id="UP001177003">
    <property type="component" value="Chromosome 0"/>
</dbReference>
<proteinExistence type="predicted"/>
<evidence type="ECO:0000256" key="1">
    <source>
        <dbReference type="SAM" id="Phobius"/>
    </source>
</evidence>
<keyword evidence="1" id="KW-1133">Transmembrane helix</keyword>
<name>A0AA35XYB9_LACSI</name>
<organism evidence="2 3">
    <name type="scientific">Lactuca saligna</name>
    <name type="common">Willowleaf lettuce</name>
    <dbReference type="NCBI Taxonomy" id="75948"/>
    <lineage>
        <taxon>Eukaryota</taxon>
        <taxon>Viridiplantae</taxon>
        <taxon>Streptophyta</taxon>
        <taxon>Embryophyta</taxon>
        <taxon>Tracheophyta</taxon>
        <taxon>Spermatophyta</taxon>
        <taxon>Magnoliopsida</taxon>
        <taxon>eudicotyledons</taxon>
        <taxon>Gunneridae</taxon>
        <taxon>Pentapetalae</taxon>
        <taxon>asterids</taxon>
        <taxon>campanulids</taxon>
        <taxon>Asterales</taxon>
        <taxon>Asteraceae</taxon>
        <taxon>Cichorioideae</taxon>
        <taxon>Cichorieae</taxon>
        <taxon>Lactucinae</taxon>
        <taxon>Lactuca</taxon>
    </lineage>
</organism>
<keyword evidence="1" id="KW-0472">Membrane</keyword>
<gene>
    <name evidence="2" type="ORF">LSALG_LOCUS501</name>
</gene>